<dbReference type="AlphaFoldDB" id="A0A0R1JZ57"/>
<organism evidence="4 5">
    <name type="scientific">Lacticaseibacillus nasuensis JCM 17158</name>
    <dbReference type="NCBI Taxonomy" id="1291734"/>
    <lineage>
        <taxon>Bacteria</taxon>
        <taxon>Bacillati</taxon>
        <taxon>Bacillota</taxon>
        <taxon>Bacilli</taxon>
        <taxon>Lactobacillales</taxon>
        <taxon>Lactobacillaceae</taxon>
        <taxon>Lacticaseibacillus</taxon>
    </lineage>
</organism>
<feature type="domain" description="CAAX prenyl protease 2/Lysostaphin resistance protein A-like" evidence="3">
    <location>
        <begin position="129"/>
        <end position="231"/>
    </location>
</feature>
<feature type="transmembrane region" description="Helical" evidence="2">
    <location>
        <begin position="125"/>
        <end position="143"/>
    </location>
</feature>
<dbReference type="GO" id="GO:0080120">
    <property type="term" value="P:CAAX-box protein maturation"/>
    <property type="evidence" value="ECO:0007669"/>
    <property type="project" value="UniProtKB-ARBA"/>
</dbReference>
<name>A0A0R1JZ57_9LACO</name>
<dbReference type="EMBL" id="AZDJ01000003">
    <property type="protein sequence ID" value="KRK74025.1"/>
    <property type="molecule type" value="Genomic_DNA"/>
</dbReference>
<accession>A0A0R1JZ57</accession>
<proteinExistence type="inferred from homology"/>
<keyword evidence="2" id="KW-0472">Membrane</keyword>
<keyword evidence="2" id="KW-0812">Transmembrane</keyword>
<evidence type="ECO:0000256" key="2">
    <source>
        <dbReference type="SAM" id="Phobius"/>
    </source>
</evidence>
<gene>
    <name evidence="4" type="ORF">FD02_GL001863</name>
</gene>
<keyword evidence="5" id="KW-1185">Reference proteome</keyword>
<evidence type="ECO:0000313" key="5">
    <source>
        <dbReference type="Proteomes" id="UP000051804"/>
    </source>
</evidence>
<dbReference type="Proteomes" id="UP000051804">
    <property type="component" value="Unassembled WGS sequence"/>
</dbReference>
<feature type="transmembrane region" description="Helical" evidence="2">
    <location>
        <begin position="80"/>
        <end position="97"/>
    </location>
</feature>
<dbReference type="Pfam" id="PF02517">
    <property type="entry name" value="Rce1-like"/>
    <property type="match status" value="1"/>
</dbReference>
<comment type="caution">
    <text evidence="4">The sequence shown here is derived from an EMBL/GenBank/DDBJ whole genome shotgun (WGS) entry which is preliminary data.</text>
</comment>
<dbReference type="GO" id="GO:0004175">
    <property type="term" value="F:endopeptidase activity"/>
    <property type="evidence" value="ECO:0007669"/>
    <property type="project" value="UniProtKB-ARBA"/>
</dbReference>
<feature type="transmembrane region" description="Helical" evidence="2">
    <location>
        <begin position="12"/>
        <end position="34"/>
    </location>
</feature>
<comment type="similarity">
    <text evidence="1">Belongs to the UPF0177 family.</text>
</comment>
<evidence type="ECO:0000256" key="1">
    <source>
        <dbReference type="ARBA" id="ARBA00009067"/>
    </source>
</evidence>
<reference evidence="4 5" key="1">
    <citation type="journal article" date="2015" name="Genome Announc.">
        <title>Expanding the biotechnology potential of lactobacilli through comparative genomics of 213 strains and associated genera.</title>
        <authorList>
            <person name="Sun Z."/>
            <person name="Harris H.M."/>
            <person name="McCann A."/>
            <person name="Guo C."/>
            <person name="Argimon S."/>
            <person name="Zhang W."/>
            <person name="Yang X."/>
            <person name="Jeffery I.B."/>
            <person name="Cooney J.C."/>
            <person name="Kagawa T.F."/>
            <person name="Liu W."/>
            <person name="Song Y."/>
            <person name="Salvetti E."/>
            <person name="Wrobel A."/>
            <person name="Rasinkangas P."/>
            <person name="Parkhill J."/>
            <person name="Rea M.C."/>
            <person name="O'Sullivan O."/>
            <person name="Ritari J."/>
            <person name="Douillard F.P."/>
            <person name="Paul Ross R."/>
            <person name="Yang R."/>
            <person name="Briner A.E."/>
            <person name="Felis G.E."/>
            <person name="de Vos W.M."/>
            <person name="Barrangou R."/>
            <person name="Klaenhammer T.R."/>
            <person name="Caufield P.W."/>
            <person name="Cui Y."/>
            <person name="Zhang H."/>
            <person name="O'Toole P.W."/>
        </authorList>
    </citation>
    <scope>NUCLEOTIDE SEQUENCE [LARGE SCALE GENOMIC DNA]</scope>
    <source>
        <strain evidence="4 5">JCM 17158</strain>
    </source>
</reference>
<keyword evidence="2" id="KW-1133">Transmembrane helix</keyword>
<dbReference type="STRING" id="1291734.FD02_GL001863"/>
<protein>
    <recommendedName>
        <fullName evidence="3">CAAX prenyl protease 2/Lysostaphin resistance protein A-like domain-containing protein</fullName>
    </recommendedName>
</protein>
<dbReference type="InterPro" id="IPR003675">
    <property type="entry name" value="Rce1/LyrA-like_dom"/>
</dbReference>
<evidence type="ECO:0000259" key="3">
    <source>
        <dbReference type="Pfam" id="PF02517"/>
    </source>
</evidence>
<feature type="transmembrane region" description="Helical" evidence="2">
    <location>
        <begin position="40"/>
        <end position="59"/>
    </location>
</feature>
<sequence>MTIHPRPDVYRWWQACLLFVWLLVGEQVVFAGYYTGHYMGADWFGLLLAIYFAWLYLKLPLAYGQNRNWPRLHLASMRRVGITVGGMFLTSQGWHWLGPKFLGLQTKGGATSANQHLLNSLFHSGWAGAAVTVGVTLVVAPLIEEFCFRYLVLTPTRHLHERWRLTVAIGGFSLMHVAQQLPQVAAGQLSLLAWLYYFVDYAIIGAGLSLLYRRCRQYGLNVMAHATWNLVALVMMG</sequence>
<feature type="transmembrane region" description="Helical" evidence="2">
    <location>
        <begin position="193"/>
        <end position="211"/>
    </location>
</feature>
<dbReference type="PATRIC" id="fig|1291734.4.peg.1913"/>
<evidence type="ECO:0000313" key="4">
    <source>
        <dbReference type="EMBL" id="KRK74025.1"/>
    </source>
</evidence>
<feature type="transmembrane region" description="Helical" evidence="2">
    <location>
        <begin position="163"/>
        <end position="181"/>
    </location>
</feature>